<dbReference type="InterPro" id="IPR006703">
    <property type="entry name" value="G_AIG1"/>
</dbReference>
<name>A0A8C2DXZ0_CYPCA</name>
<accession>A0A8C2DXZ0</accession>
<dbReference type="InterPro" id="IPR027417">
    <property type="entry name" value="P-loop_NTPase"/>
</dbReference>
<evidence type="ECO:0000256" key="2">
    <source>
        <dbReference type="ARBA" id="ARBA00022741"/>
    </source>
</evidence>
<evidence type="ECO:0000256" key="3">
    <source>
        <dbReference type="ARBA" id="ARBA00023134"/>
    </source>
</evidence>
<feature type="domain" description="AIG1-type G" evidence="4">
    <location>
        <begin position="24"/>
        <end position="110"/>
    </location>
</feature>
<dbReference type="PANTHER" id="PTHR10903:SF188">
    <property type="entry name" value="GTPASE IMAP FAMILY MEMBER 2-LIKE-RELATED"/>
    <property type="match status" value="1"/>
</dbReference>
<dbReference type="Pfam" id="PF04548">
    <property type="entry name" value="AIG1"/>
    <property type="match status" value="1"/>
</dbReference>
<dbReference type="Ensembl" id="ENSCCRT00020035974.1">
    <property type="protein sequence ID" value="ENSCCRP00020032893.1"/>
    <property type="gene ID" value="ENSCCRG00020014875.1"/>
</dbReference>
<dbReference type="GO" id="GO:0005525">
    <property type="term" value="F:GTP binding"/>
    <property type="evidence" value="ECO:0007669"/>
    <property type="project" value="UniProtKB-KW"/>
</dbReference>
<keyword evidence="2" id="KW-0547">Nucleotide-binding</keyword>
<keyword evidence="3" id="KW-0342">GTP-binding</keyword>
<organism evidence="5 6">
    <name type="scientific">Cyprinus carpio</name>
    <name type="common">Common carp</name>
    <dbReference type="NCBI Taxonomy" id="7962"/>
    <lineage>
        <taxon>Eukaryota</taxon>
        <taxon>Metazoa</taxon>
        <taxon>Chordata</taxon>
        <taxon>Craniata</taxon>
        <taxon>Vertebrata</taxon>
        <taxon>Euteleostomi</taxon>
        <taxon>Actinopterygii</taxon>
        <taxon>Neopterygii</taxon>
        <taxon>Teleostei</taxon>
        <taxon>Ostariophysi</taxon>
        <taxon>Cypriniformes</taxon>
        <taxon>Cyprinidae</taxon>
        <taxon>Cyprininae</taxon>
        <taxon>Cyprinus</taxon>
    </lineage>
</organism>
<dbReference type="Proteomes" id="UP000694701">
    <property type="component" value="Unplaced"/>
</dbReference>
<protein>
    <recommendedName>
        <fullName evidence="4">AIG1-type G domain-containing protein</fullName>
    </recommendedName>
</protein>
<reference evidence="5" key="1">
    <citation type="submission" date="2025-08" db="UniProtKB">
        <authorList>
            <consortium name="Ensembl"/>
        </authorList>
    </citation>
    <scope>IDENTIFICATION</scope>
</reference>
<sequence>MEHLIDTNKSANACFTEFDEEHDSQELRIVLLGVSGAGKSSTANAILGREAFKESRTRETGAQSNTLTCEKQDAEVSGRNISIIDTPGLLDQGWTRTQLNGFRRTLKKML</sequence>
<dbReference type="Gene3D" id="3.40.50.300">
    <property type="entry name" value="P-loop containing nucleotide triphosphate hydrolases"/>
    <property type="match status" value="1"/>
</dbReference>
<evidence type="ECO:0000313" key="5">
    <source>
        <dbReference type="Ensembl" id="ENSCCRP00020032893.1"/>
    </source>
</evidence>
<comment type="similarity">
    <text evidence="1">Belongs to the TRAFAC class TrmE-Era-EngA-EngB-Septin-like GTPase superfamily. AIG1/Toc34/Toc159-like paraseptin GTPase family. IAN subfamily.</text>
</comment>
<dbReference type="InterPro" id="IPR045058">
    <property type="entry name" value="GIMA/IAN/Toc"/>
</dbReference>
<evidence type="ECO:0000313" key="6">
    <source>
        <dbReference type="Proteomes" id="UP000694701"/>
    </source>
</evidence>
<dbReference type="PANTHER" id="PTHR10903">
    <property type="entry name" value="GTPASE, IMAP FAMILY MEMBER-RELATED"/>
    <property type="match status" value="1"/>
</dbReference>
<evidence type="ECO:0000256" key="1">
    <source>
        <dbReference type="ARBA" id="ARBA00008535"/>
    </source>
</evidence>
<dbReference type="AlphaFoldDB" id="A0A8C2DXZ0"/>
<dbReference type="PROSITE" id="PS51720">
    <property type="entry name" value="G_AIG1"/>
    <property type="match status" value="1"/>
</dbReference>
<dbReference type="SUPFAM" id="SSF52540">
    <property type="entry name" value="P-loop containing nucleoside triphosphate hydrolases"/>
    <property type="match status" value="1"/>
</dbReference>
<proteinExistence type="inferred from homology"/>
<evidence type="ECO:0000259" key="4">
    <source>
        <dbReference type="PROSITE" id="PS51720"/>
    </source>
</evidence>